<dbReference type="Proteomes" id="UP000663866">
    <property type="component" value="Unassembled WGS sequence"/>
</dbReference>
<name>A0A821H6W5_9BILA</name>
<evidence type="ECO:0000256" key="1">
    <source>
        <dbReference type="SAM" id="MobiDB-lite"/>
    </source>
</evidence>
<dbReference type="EMBL" id="CAJOBG010094807">
    <property type="protein sequence ID" value="CAF4678778.1"/>
    <property type="molecule type" value="Genomic_DNA"/>
</dbReference>
<comment type="caution">
    <text evidence="2">The sequence shown here is derived from an EMBL/GenBank/DDBJ whole genome shotgun (WGS) entry which is preliminary data.</text>
</comment>
<gene>
    <name evidence="2" type="ORF">OVN521_LOCUS47649</name>
</gene>
<dbReference type="AlphaFoldDB" id="A0A821H6W5"/>
<proteinExistence type="predicted"/>
<sequence length="69" mass="7510">MFGDGDGRETREEDVGAILSLLYNGIHRFDASRVKSPAFPLEPPLPPPPPPPGPGPEVCCVVFDDNFEF</sequence>
<accession>A0A821H6W5</accession>
<evidence type="ECO:0000313" key="3">
    <source>
        <dbReference type="Proteomes" id="UP000663866"/>
    </source>
</evidence>
<evidence type="ECO:0000313" key="2">
    <source>
        <dbReference type="EMBL" id="CAF4678778.1"/>
    </source>
</evidence>
<protein>
    <submittedName>
        <fullName evidence="2">Uncharacterized protein</fullName>
    </submittedName>
</protein>
<feature type="region of interest" description="Disordered" evidence="1">
    <location>
        <begin position="37"/>
        <end position="56"/>
    </location>
</feature>
<feature type="non-terminal residue" evidence="2">
    <location>
        <position position="69"/>
    </location>
</feature>
<reference evidence="2" key="1">
    <citation type="submission" date="2021-02" db="EMBL/GenBank/DDBJ databases">
        <authorList>
            <person name="Nowell W R."/>
        </authorList>
    </citation>
    <scope>NUCLEOTIDE SEQUENCE</scope>
</reference>
<feature type="non-terminal residue" evidence="2">
    <location>
        <position position="1"/>
    </location>
</feature>
<feature type="compositionally biased region" description="Pro residues" evidence="1">
    <location>
        <begin position="40"/>
        <end position="55"/>
    </location>
</feature>
<organism evidence="2 3">
    <name type="scientific">Rotaria magnacalcarata</name>
    <dbReference type="NCBI Taxonomy" id="392030"/>
    <lineage>
        <taxon>Eukaryota</taxon>
        <taxon>Metazoa</taxon>
        <taxon>Spiralia</taxon>
        <taxon>Gnathifera</taxon>
        <taxon>Rotifera</taxon>
        <taxon>Eurotatoria</taxon>
        <taxon>Bdelloidea</taxon>
        <taxon>Philodinida</taxon>
        <taxon>Philodinidae</taxon>
        <taxon>Rotaria</taxon>
    </lineage>
</organism>
<keyword evidence="3" id="KW-1185">Reference proteome</keyword>